<dbReference type="Proteomes" id="UP000027337">
    <property type="component" value="Unassembled WGS sequence"/>
</dbReference>
<dbReference type="GO" id="GO:0008903">
    <property type="term" value="F:hydroxypyruvate isomerase activity"/>
    <property type="evidence" value="ECO:0007669"/>
    <property type="project" value="TreeGrafter"/>
</dbReference>
<proteinExistence type="predicted"/>
<dbReference type="GO" id="GO:0046487">
    <property type="term" value="P:glyoxylate metabolic process"/>
    <property type="evidence" value="ECO:0007669"/>
    <property type="project" value="TreeGrafter"/>
</dbReference>
<accession>A0A061SV17</accession>
<evidence type="ECO:0000313" key="5">
    <source>
        <dbReference type="Proteomes" id="UP000027337"/>
    </source>
</evidence>
<dbReference type="SUPFAM" id="SSF51658">
    <property type="entry name" value="Xylose isomerase-like"/>
    <property type="match status" value="1"/>
</dbReference>
<dbReference type="InterPro" id="IPR026040">
    <property type="entry name" value="HyI-like"/>
</dbReference>
<dbReference type="InterPro" id="IPR013022">
    <property type="entry name" value="Xyl_isomerase-like_TIM-brl"/>
</dbReference>
<dbReference type="PANTHER" id="PTHR43489:SF6">
    <property type="entry name" value="HYDROXYPYRUVATE ISOMERASE-RELATED"/>
    <property type="match status" value="1"/>
</dbReference>
<dbReference type="InterPro" id="IPR050417">
    <property type="entry name" value="Sugar_Epim/Isomerase"/>
</dbReference>
<dbReference type="PIRSF" id="PIRSF006241">
    <property type="entry name" value="HyI"/>
    <property type="match status" value="1"/>
</dbReference>
<comment type="caution">
    <text evidence="4">The sequence shown here is derived from an EMBL/GenBank/DDBJ whole genome shotgun (WGS) entry which is preliminary data.</text>
</comment>
<feature type="domain" description="Xylose isomerase-like TIM barrel" evidence="3">
    <location>
        <begin position="20"/>
        <end position="248"/>
    </location>
</feature>
<dbReference type="Gene3D" id="3.20.20.150">
    <property type="entry name" value="Divalent-metal-dependent TIM barrel enzymes"/>
    <property type="match status" value="1"/>
</dbReference>
<dbReference type="STRING" id="83219.PM02_07210"/>
<dbReference type="InterPro" id="IPR036237">
    <property type="entry name" value="Xyl_isomerase-like_sf"/>
</dbReference>
<organism evidence="4 5">
    <name type="scientific">Sulfitobacter mediterraneus</name>
    <dbReference type="NCBI Taxonomy" id="83219"/>
    <lineage>
        <taxon>Bacteria</taxon>
        <taxon>Pseudomonadati</taxon>
        <taxon>Pseudomonadota</taxon>
        <taxon>Alphaproteobacteria</taxon>
        <taxon>Rhodobacterales</taxon>
        <taxon>Roseobacteraceae</taxon>
        <taxon>Sulfitobacter</taxon>
    </lineage>
</organism>
<name>A0A061SV17_9RHOB</name>
<keyword evidence="1 4" id="KW-0413">Isomerase</keyword>
<dbReference type="eggNOG" id="COG3622">
    <property type="taxonomic scope" value="Bacteria"/>
</dbReference>
<dbReference type="AlphaFoldDB" id="A0A061SV17"/>
<evidence type="ECO:0000313" key="4">
    <source>
        <dbReference type="EMBL" id="KAJ03603.1"/>
    </source>
</evidence>
<keyword evidence="4" id="KW-0670">Pyruvate</keyword>
<protein>
    <submittedName>
        <fullName evidence="4">Hydroxypyruvate isomerase</fullName>
    </submittedName>
</protein>
<dbReference type="PANTHER" id="PTHR43489">
    <property type="entry name" value="ISOMERASE"/>
    <property type="match status" value="1"/>
</dbReference>
<feature type="active site" description="Proton donor/acceptor" evidence="2">
    <location>
        <position position="232"/>
    </location>
</feature>
<evidence type="ECO:0000256" key="2">
    <source>
        <dbReference type="PIRSR" id="PIRSR006241-50"/>
    </source>
</evidence>
<keyword evidence="5" id="KW-1185">Reference proteome</keyword>
<feature type="active site" description="Proton donor/acceptor" evidence="2">
    <location>
        <position position="135"/>
    </location>
</feature>
<gene>
    <name evidence="4" type="ORF">PM02_07210</name>
</gene>
<reference evidence="4 5" key="1">
    <citation type="journal article" date="2014" name="Genome Announc.">
        <title>Draft Genome Sequences of Two Isolates of the Roseobacter Group, Sulfitobacter sp. Strains 3SOLIMAR09 and 1FIGIMAR09, from Harbors of Mallorca Island (Mediterranean Sea).</title>
        <authorList>
            <person name="Mas-Llado M."/>
            <person name="Pina-Villalonga J.M."/>
            <person name="Brunet-Galmes I."/>
            <person name="Nogales B."/>
            <person name="Bosch R."/>
        </authorList>
    </citation>
    <scope>NUCLEOTIDE SEQUENCE [LARGE SCALE GENOMIC DNA]</scope>
    <source>
        <strain evidence="4 5">1FIGIMAR09</strain>
    </source>
</reference>
<dbReference type="Pfam" id="PF01261">
    <property type="entry name" value="AP_endonuc_2"/>
    <property type="match status" value="1"/>
</dbReference>
<evidence type="ECO:0000259" key="3">
    <source>
        <dbReference type="Pfam" id="PF01261"/>
    </source>
</evidence>
<dbReference type="EMBL" id="JEMU01000005">
    <property type="protein sequence ID" value="KAJ03603.1"/>
    <property type="molecule type" value="Genomic_DNA"/>
</dbReference>
<dbReference type="RefSeq" id="WP_037906762.1">
    <property type="nucleotide sequence ID" value="NZ_JEMU01000005.1"/>
</dbReference>
<evidence type="ECO:0000256" key="1">
    <source>
        <dbReference type="ARBA" id="ARBA00023235"/>
    </source>
</evidence>
<sequence>MKPAANLSLLWPELPYPERFAAAAAAGFKAVEVLFPYGPDTAITKVALAEHGLELILLNAPSPLSEPRGFAAQVGGAVAFRGDIQTAFDCAELLGASYIHVMTGEGEGEAARSALIDNLSWAADAAPAGITLTLEPLNPVSMPGYFLNDYGLAADILAAVERPNVALQYDSFHAQMIHGDAVQVFETYRDLIAHVQIGDAPNRSGPGTGLVDFASLFQVLRAAGYAGWISGEYHPGPRTEETLDWMTAL</sequence>